<proteinExistence type="predicted"/>
<sequence>MNYAEHINHILKTYLVYYTAESKTVDNDNFTVMVYMVQKSKVSFAASKKCVQREKFYYIWRIVDGEDPKIIECEDVTTAKIKAEMAKQMLEIYESAQKARKLMIDTIDSMKEVFKTFGKNHEECSDRFMRIVNEKEQIIKNWEELHLK</sequence>
<reference evidence="2" key="1">
    <citation type="submission" date="2022-11" db="UniProtKB">
        <authorList>
            <consortium name="WormBaseParasite"/>
        </authorList>
    </citation>
    <scope>IDENTIFICATION</scope>
</reference>
<protein>
    <submittedName>
        <fullName evidence="2">Uncharacterized protein</fullName>
    </submittedName>
</protein>
<name>A0AC34PXD9_9BILA</name>
<evidence type="ECO:0000313" key="2">
    <source>
        <dbReference type="WBParaSite" id="JU765_v2.g10914.t1"/>
    </source>
</evidence>
<dbReference type="Proteomes" id="UP000887576">
    <property type="component" value="Unplaced"/>
</dbReference>
<organism evidence="1 2">
    <name type="scientific">Panagrolaimus sp. JU765</name>
    <dbReference type="NCBI Taxonomy" id="591449"/>
    <lineage>
        <taxon>Eukaryota</taxon>
        <taxon>Metazoa</taxon>
        <taxon>Ecdysozoa</taxon>
        <taxon>Nematoda</taxon>
        <taxon>Chromadorea</taxon>
        <taxon>Rhabditida</taxon>
        <taxon>Tylenchina</taxon>
        <taxon>Panagrolaimomorpha</taxon>
        <taxon>Panagrolaimoidea</taxon>
        <taxon>Panagrolaimidae</taxon>
        <taxon>Panagrolaimus</taxon>
    </lineage>
</organism>
<dbReference type="WBParaSite" id="JU765_v2.g10914.t1">
    <property type="protein sequence ID" value="JU765_v2.g10914.t1"/>
    <property type="gene ID" value="JU765_v2.g10914"/>
</dbReference>
<evidence type="ECO:0000313" key="1">
    <source>
        <dbReference type="Proteomes" id="UP000887576"/>
    </source>
</evidence>
<accession>A0AC34PXD9</accession>